<proteinExistence type="inferred from homology"/>
<gene>
    <name evidence="6" type="ORF">EDC14_1004100</name>
</gene>
<dbReference type="PANTHER" id="PTHR30024:SF47">
    <property type="entry name" value="TAURINE-BINDING PERIPLASMIC PROTEIN"/>
    <property type="match status" value="1"/>
</dbReference>
<dbReference type="SUPFAM" id="SSF53850">
    <property type="entry name" value="Periplasmic binding protein-like II"/>
    <property type="match status" value="1"/>
</dbReference>
<evidence type="ECO:0000256" key="3">
    <source>
        <dbReference type="ARBA" id="ARBA00022448"/>
    </source>
</evidence>
<dbReference type="InterPro" id="IPR010067">
    <property type="entry name" value="ABC_SsuA_sub-bd"/>
</dbReference>
<evidence type="ECO:0000313" key="7">
    <source>
        <dbReference type="Proteomes" id="UP000295008"/>
    </source>
</evidence>
<dbReference type="SMART" id="SM00062">
    <property type="entry name" value="PBPb"/>
    <property type="match status" value="1"/>
</dbReference>
<evidence type="ECO:0000313" key="6">
    <source>
        <dbReference type="EMBL" id="TCL74164.1"/>
    </source>
</evidence>
<keyword evidence="7" id="KW-1185">Reference proteome</keyword>
<evidence type="ECO:0000256" key="1">
    <source>
        <dbReference type="ARBA" id="ARBA00004418"/>
    </source>
</evidence>
<feature type="domain" description="Solute-binding protein family 3/N-terminal" evidence="5">
    <location>
        <begin position="32"/>
        <end position="266"/>
    </location>
</feature>
<evidence type="ECO:0000256" key="4">
    <source>
        <dbReference type="ARBA" id="ARBA00022729"/>
    </source>
</evidence>
<accession>A0A4R1S573</accession>
<dbReference type="GO" id="GO:0042597">
    <property type="term" value="C:periplasmic space"/>
    <property type="evidence" value="ECO:0007669"/>
    <property type="project" value="UniProtKB-SubCell"/>
</dbReference>
<dbReference type="Pfam" id="PF09084">
    <property type="entry name" value="NMT1"/>
    <property type="match status" value="1"/>
</dbReference>
<comment type="similarity">
    <text evidence="2">Belongs to the bacterial solute-binding protein SsuA/TauA family.</text>
</comment>
<dbReference type="Gene3D" id="3.40.190.10">
    <property type="entry name" value="Periplasmic binding protein-like II"/>
    <property type="match status" value="2"/>
</dbReference>
<reference evidence="6 7" key="1">
    <citation type="submission" date="2019-03" db="EMBL/GenBank/DDBJ databases">
        <title>Genomic Encyclopedia of Type Strains, Phase IV (KMG-IV): sequencing the most valuable type-strain genomes for metagenomic binning, comparative biology and taxonomic classification.</title>
        <authorList>
            <person name="Goeker M."/>
        </authorList>
    </citation>
    <scope>NUCLEOTIDE SEQUENCE [LARGE SCALE GENOMIC DNA]</scope>
    <source>
        <strain evidence="6 7">LX-B</strain>
    </source>
</reference>
<evidence type="ECO:0000256" key="2">
    <source>
        <dbReference type="ARBA" id="ARBA00010742"/>
    </source>
</evidence>
<dbReference type="InterPro" id="IPR001638">
    <property type="entry name" value="Solute-binding_3/MltF_N"/>
</dbReference>
<dbReference type="AlphaFoldDB" id="A0A4R1S573"/>
<dbReference type="EMBL" id="SLUN01000004">
    <property type="protein sequence ID" value="TCL74164.1"/>
    <property type="molecule type" value="Genomic_DNA"/>
</dbReference>
<organism evidence="6 7">
    <name type="scientific">Hydrogenispora ethanolica</name>
    <dbReference type="NCBI Taxonomy" id="1082276"/>
    <lineage>
        <taxon>Bacteria</taxon>
        <taxon>Bacillati</taxon>
        <taxon>Bacillota</taxon>
        <taxon>Hydrogenispora</taxon>
    </lineage>
</organism>
<dbReference type="Proteomes" id="UP000295008">
    <property type="component" value="Unassembled WGS sequence"/>
</dbReference>
<keyword evidence="4" id="KW-0732">Signal</keyword>
<comment type="caution">
    <text evidence="6">The sequence shown here is derived from an EMBL/GenBank/DDBJ whole genome shotgun (WGS) entry which is preliminary data.</text>
</comment>
<comment type="subcellular location">
    <subcellularLocation>
        <location evidence="1">Periplasm</location>
    </subcellularLocation>
</comment>
<dbReference type="OrthoDB" id="9815602at2"/>
<dbReference type="GO" id="GO:0016020">
    <property type="term" value="C:membrane"/>
    <property type="evidence" value="ECO:0007669"/>
    <property type="project" value="InterPro"/>
</dbReference>
<keyword evidence="3" id="KW-0813">Transport</keyword>
<protein>
    <submittedName>
        <fullName evidence="6">NitT/TauT family transport system substrate-binding protein</fullName>
    </submittedName>
</protein>
<evidence type="ECO:0000259" key="5">
    <source>
        <dbReference type="SMART" id="SM00062"/>
    </source>
</evidence>
<dbReference type="NCBIfam" id="TIGR01728">
    <property type="entry name" value="SsuA_fam"/>
    <property type="match status" value="1"/>
</dbReference>
<sequence length="335" mass="37486">MKKGFWVRLSLVMLVVLLVGSAVFAKPAKRISIRVAYHPHIVGAGTVLIAQEKGYFEDENLDVQLVQFTSGPPELAAMASGDIDIGYLGVGAHVFAAKGQCKILVMDSTDISNLIIATKKSKIRSLKDLYGKTVAVPKGTTADMIFGLACKKANLDVSKINVINMDVAGAVAAFVADRIDAAAIWEPFVSEIKRIKGKNNVVQLLHSKEFVPKAIFPQSWVATPKFLENNREATIRFMKAWIRANEYRYRHMDECVKITAKYLQQDETSTAVLVDGTKWLDTKTLKKMYNNGTALKWYEIEEQIFVDNKKLDQFVPATNFVDPQYFKEALKELKM</sequence>
<dbReference type="GO" id="GO:0042626">
    <property type="term" value="F:ATPase-coupled transmembrane transporter activity"/>
    <property type="evidence" value="ECO:0007669"/>
    <property type="project" value="InterPro"/>
</dbReference>
<dbReference type="PANTHER" id="PTHR30024">
    <property type="entry name" value="ALIPHATIC SULFONATES-BINDING PROTEIN-RELATED"/>
    <property type="match status" value="1"/>
</dbReference>
<dbReference type="RefSeq" id="WP_132013155.1">
    <property type="nucleotide sequence ID" value="NZ_SLUN01000004.1"/>
</dbReference>
<dbReference type="InterPro" id="IPR015168">
    <property type="entry name" value="SsuA/THI5"/>
</dbReference>
<name>A0A4R1S573_HYDET</name>